<dbReference type="InterPro" id="IPR036514">
    <property type="entry name" value="SGNH_hydro_sf"/>
</dbReference>
<gene>
    <name evidence="5" type="ORF">DVH24_037331</name>
</gene>
<evidence type="ECO:0000256" key="3">
    <source>
        <dbReference type="ARBA" id="ARBA00022801"/>
    </source>
</evidence>
<dbReference type="InterPro" id="IPR001087">
    <property type="entry name" value="GDSL"/>
</dbReference>
<comment type="caution">
    <text evidence="5">The sequence shown here is derived from an EMBL/GenBank/DDBJ whole genome shotgun (WGS) entry which is preliminary data.</text>
</comment>
<dbReference type="Proteomes" id="UP000290289">
    <property type="component" value="Chromosome 17"/>
</dbReference>
<dbReference type="Pfam" id="PF00657">
    <property type="entry name" value="Lipase_GDSL"/>
    <property type="match status" value="1"/>
</dbReference>
<dbReference type="PANTHER" id="PTHR22835:SF219">
    <property type="entry name" value="GDSL-LIKE LIPASE_ACYLHYDROLASE"/>
    <property type="match status" value="1"/>
</dbReference>
<dbReference type="CDD" id="cd01837">
    <property type="entry name" value="SGNH_plant_lipase_like"/>
    <property type="match status" value="1"/>
</dbReference>
<dbReference type="GO" id="GO:0016788">
    <property type="term" value="F:hydrolase activity, acting on ester bonds"/>
    <property type="evidence" value="ECO:0007669"/>
    <property type="project" value="InterPro"/>
</dbReference>
<dbReference type="PANTHER" id="PTHR22835">
    <property type="entry name" value="ZINC FINGER FYVE DOMAIN CONTAINING PROTEIN"/>
    <property type="match status" value="1"/>
</dbReference>
<dbReference type="SUPFAM" id="SSF52266">
    <property type="entry name" value="SGNH hydrolase"/>
    <property type="match status" value="1"/>
</dbReference>
<evidence type="ECO:0000256" key="1">
    <source>
        <dbReference type="ARBA" id="ARBA00008668"/>
    </source>
</evidence>
<evidence type="ECO:0000256" key="4">
    <source>
        <dbReference type="ARBA" id="ARBA00023180"/>
    </source>
</evidence>
<dbReference type="STRING" id="3750.A0A498HJI6"/>
<evidence type="ECO:0000313" key="5">
    <source>
        <dbReference type="EMBL" id="RXH69547.1"/>
    </source>
</evidence>
<dbReference type="AlphaFoldDB" id="A0A498HJI6"/>
<dbReference type="Gene3D" id="3.40.50.1110">
    <property type="entry name" value="SGNH hydrolase"/>
    <property type="match status" value="1"/>
</dbReference>
<evidence type="ECO:0000256" key="2">
    <source>
        <dbReference type="ARBA" id="ARBA00022729"/>
    </source>
</evidence>
<keyword evidence="2" id="KW-0732">Signal</keyword>
<keyword evidence="4" id="KW-0325">Glycoprotein</keyword>
<organism evidence="5 6">
    <name type="scientific">Malus domestica</name>
    <name type="common">Apple</name>
    <name type="synonym">Pyrus malus</name>
    <dbReference type="NCBI Taxonomy" id="3750"/>
    <lineage>
        <taxon>Eukaryota</taxon>
        <taxon>Viridiplantae</taxon>
        <taxon>Streptophyta</taxon>
        <taxon>Embryophyta</taxon>
        <taxon>Tracheophyta</taxon>
        <taxon>Spermatophyta</taxon>
        <taxon>Magnoliopsida</taxon>
        <taxon>eudicotyledons</taxon>
        <taxon>Gunneridae</taxon>
        <taxon>Pentapetalae</taxon>
        <taxon>rosids</taxon>
        <taxon>fabids</taxon>
        <taxon>Rosales</taxon>
        <taxon>Rosaceae</taxon>
        <taxon>Amygdaloideae</taxon>
        <taxon>Maleae</taxon>
        <taxon>Malus</taxon>
    </lineage>
</organism>
<reference evidence="5 6" key="1">
    <citation type="submission" date="2018-10" db="EMBL/GenBank/DDBJ databases">
        <title>A high-quality apple genome assembly.</title>
        <authorList>
            <person name="Hu J."/>
        </authorList>
    </citation>
    <scope>NUCLEOTIDE SEQUENCE [LARGE SCALE GENOMIC DNA]</scope>
    <source>
        <strain evidence="6">cv. HFTH1</strain>
        <tissue evidence="5">Young leaf</tissue>
    </source>
</reference>
<name>A0A498HJI6_MALDO</name>
<comment type="similarity">
    <text evidence="1">Belongs to the 'GDSL' lipolytic enzyme family.</text>
</comment>
<keyword evidence="6" id="KW-1185">Reference proteome</keyword>
<dbReference type="InterPro" id="IPR035669">
    <property type="entry name" value="SGNH_plant_lipase-like"/>
</dbReference>
<sequence length="428" mass="47113">MGRSSLPSAKQWKMEFWKLLLASGFFLASWVLAVGVQNLPPCSFPAIYNFGDSNSDTGGISAAFEPIKPPNGEAFFHKPAGRAADGRLVIDFIAERLKLPYLSAYLNSLGTNYRHGANFATGGSTIRRPNETIFENGISPFSLDMQTAQFLQFKARTADLYRQGSIFLVPKTASKFQSLLAIFVSCLTVNCLRCPPAKNPSQRSALPNPQDFAKALYTFDIGQNDLSSGFRKLSFDQLRAQLPDIVNQLATAVHRIYEEGGRTFWIHNTGPVGCLPIQLFYNLNPPPGFLDDHGCVKAQNNIAVEFNRQLRDRVTKLRAELPQAAITYVDVFAAKYGLIGTAKTEGFAEPMKVCCGYHVKYDHVWCGNKGSASGREVYGASCQNPSAFISWDGVHYTQGANQWVANRILNGSPSSNPAIPITQACHRH</sequence>
<keyword evidence="3" id="KW-0378">Hydrolase</keyword>
<dbReference type="EMBL" id="RDQH01000343">
    <property type="protein sequence ID" value="RXH69547.1"/>
    <property type="molecule type" value="Genomic_DNA"/>
</dbReference>
<accession>A0A498HJI6</accession>
<evidence type="ECO:0000313" key="6">
    <source>
        <dbReference type="Proteomes" id="UP000290289"/>
    </source>
</evidence>
<proteinExistence type="inferred from homology"/>
<protein>
    <submittedName>
        <fullName evidence="5">Uncharacterized protein</fullName>
    </submittedName>
</protein>